<dbReference type="Pfam" id="PF03009">
    <property type="entry name" value="GDPD"/>
    <property type="match status" value="1"/>
</dbReference>
<keyword evidence="4" id="KW-1185">Reference proteome</keyword>
<gene>
    <name evidence="3" type="ORF">DASB73_021840</name>
</gene>
<name>A0AAV5RI28_STABA</name>
<dbReference type="PANTHER" id="PTHR43805:SF1">
    <property type="entry name" value="GP-PDE DOMAIN-CONTAINING PROTEIN"/>
    <property type="match status" value="1"/>
</dbReference>
<keyword evidence="1" id="KW-0472">Membrane</keyword>
<dbReference type="InterPro" id="IPR017946">
    <property type="entry name" value="PLC-like_Pdiesterase_TIM-brl"/>
</dbReference>
<dbReference type="Gene3D" id="3.20.20.190">
    <property type="entry name" value="Phosphatidylinositol (PI) phosphodiesterase"/>
    <property type="match status" value="1"/>
</dbReference>
<dbReference type="PROSITE" id="PS51704">
    <property type="entry name" value="GP_PDE"/>
    <property type="match status" value="1"/>
</dbReference>
<reference evidence="3 4" key="1">
    <citation type="journal article" date="2023" name="Elife">
        <title>Identification of key yeast species and microbe-microbe interactions impacting larval growth of Drosophila in the wild.</title>
        <authorList>
            <person name="Mure A."/>
            <person name="Sugiura Y."/>
            <person name="Maeda R."/>
            <person name="Honda K."/>
            <person name="Sakurai N."/>
            <person name="Takahashi Y."/>
            <person name="Watada M."/>
            <person name="Katoh T."/>
            <person name="Gotoh A."/>
            <person name="Gotoh Y."/>
            <person name="Taniguchi I."/>
            <person name="Nakamura K."/>
            <person name="Hayashi T."/>
            <person name="Katayama T."/>
            <person name="Uemura T."/>
            <person name="Hattori Y."/>
        </authorList>
    </citation>
    <scope>NUCLEOTIDE SEQUENCE [LARGE SCALE GENOMIC DNA]</scope>
    <source>
        <strain evidence="3 4">SB-73</strain>
    </source>
</reference>
<protein>
    <submittedName>
        <fullName evidence="3">Phosphatidylglycerol phospholipase</fullName>
    </submittedName>
</protein>
<evidence type="ECO:0000313" key="4">
    <source>
        <dbReference type="Proteomes" id="UP001362899"/>
    </source>
</evidence>
<dbReference type="AlphaFoldDB" id="A0AAV5RI28"/>
<dbReference type="InterPro" id="IPR030395">
    <property type="entry name" value="GP_PDE_dom"/>
</dbReference>
<evidence type="ECO:0000259" key="2">
    <source>
        <dbReference type="PROSITE" id="PS51704"/>
    </source>
</evidence>
<feature type="transmembrane region" description="Helical" evidence="1">
    <location>
        <begin position="279"/>
        <end position="301"/>
    </location>
</feature>
<keyword evidence="1" id="KW-1133">Transmembrane helix</keyword>
<proteinExistence type="predicted"/>
<dbReference type="GO" id="GO:0006629">
    <property type="term" value="P:lipid metabolic process"/>
    <property type="evidence" value="ECO:0007669"/>
    <property type="project" value="InterPro"/>
</dbReference>
<dbReference type="Proteomes" id="UP001362899">
    <property type="component" value="Unassembled WGS sequence"/>
</dbReference>
<evidence type="ECO:0000256" key="1">
    <source>
        <dbReference type="SAM" id="Phobius"/>
    </source>
</evidence>
<keyword evidence="1" id="KW-0812">Transmembrane</keyword>
<organism evidence="3 4">
    <name type="scientific">Starmerella bacillaris</name>
    <name type="common">Yeast</name>
    <name type="synonym">Candida zemplinina</name>
    <dbReference type="NCBI Taxonomy" id="1247836"/>
    <lineage>
        <taxon>Eukaryota</taxon>
        <taxon>Fungi</taxon>
        <taxon>Dikarya</taxon>
        <taxon>Ascomycota</taxon>
        <taxon>Saccharomycotina</taxon>
        <taxon>Dipodascomycetes</taxon>
        <taxon>Dipodascales</taxon>
        <taxon>Trichomonascaceae</taxon>
        <taxon>Starmerella</taxon>
    </lineage>
</organism>
<dbReference type="PANTHER" id="PTHR43805">
    <property type="entry name" value="GLYCEROPHOSPHORYL DIESTER PHOSPHODIESTERASE"/>
    <property type="match status" value="1"/>
</dbReference>
<evidence type="ECO:0000313" key="3">
    <source>
        <dbReference type="EMBL" id="GMM51226.1"/>
    </source>
</evidence>
<accession>A0AAV5RI28</accession>
<dbReference type="SUPFAM" id="SSF51695">
    <property type="entry name" value="PLC-like phosphodiesterases"/>
    <property type="match status" value="1"/>
</dbReference>
<dbReference type="EMBL" id="BTGC01000003">
    <property type="protein sequence ID" value="GMM51226.1"/>
    <property type="molecule type" value="Genomic_DNA"/>
</dbReference>
<comment type="caution">
    <text evidence="3">The sequence shown here is derived from an EMBL/GenBank/DDBJ whole genome shotgun (WGS) entry which is preliminary data.</text>
</comment>
<sequence>MASIINEKFTSNTSKPLVVGHRGFRGRFPENTLLAMRQAVEAGATVIETDIQLSKDGVVVMCHDIDTGRCYDGNFEVEKSDYFGCLDQLRTKDRYREQMPTLEETAKMFHNDLLFSKVKLMLDIKRSNRPHVVPEVLRVLESIAPLEYWKSKLTFGIWKADVMQAVHELAPTIGVTFIGWEQRNARRFMEKWPKQVEAISISYATLATVGGPELIEDAVKNGFDVYSWTINDPDAMKWAVAARLKGVITDFPDVFSSFLDSISDKDLFSEFFQSDPRRFYSVFYTIKLYLMYFLATWYLFFADNLPFLFKRY</sequence>
<dbReference type="GO" id="GO:0008081">
    <property type="term" value="F:phosphoric diester hydrolase activity"/>
    <property type="evidence" value="ECO:0007669"/>
    <property type="project" value="InterPro"/>
</dbReference>
<feature type="domain" description="GP-PDE" evidence="2">
    <location>
        <begin position="16"/>
        <end position="259"/>
    </location>
</feature>